<comment type="caution">
    <text evidence="4">The sequence shown here is derived from an EMBL/GenBank/DDBJ whole genome shotgun (WGS) entry which is preliminary data.</text>
</comment>
<organism evidence="4 5">
    <name type="scientific">Polarella glacialis</name>
    <name type="common">Dinoflagellate</name>
    <dbReference type="NCBI Taxonomy" id="89957"/>
    <lineage>
        <taxon>Eukaryota</taxon>
        <taxon>Sar</taxon>
        <taxon>Alveolata</taxon>
        <taxon>Dinophyceae</taxon>
        <taxon>Suessiales</taxon>
        <taxon>Suessiaceae</taxon>
        <taxon>Polarella</taxon>
    </lineage>
</organism>
<feature type="region of interest" description="Disordered" evidence="1">
    <location>
        <begin position="323"/>
        <end position="342"/>
    </location>
</feature>
<keyword evidence="2" id="KW-0472">Membrane</keyword>
<dbReference type="EMBL" id="CAJNNW010001205">
    <property type="protein sequence ID" value="CAE8635963.1"/>
    <property type="molecule type" value="Genomic_DNA"/>
</dbReference>
<evidence type="ECO:0000256" key="2">
    <source>
        <dbReference type="SAM" id="Phobius"/>
    </source>
</evidence>
<keyword evidence="2" id="KW-0812">Transmembrane</keyword>
<evidence type="ECO:0008006" key="7">
    <source>
        <dbReference type="Google" id="ProtNLM"/>
    </source>
</evidence>
<keyword evidence="2" id="KW-1133">Transmembrane helix</keyword>
<feature type="region of interest" description="Disordered" evidence="1">
    <location>
        <begin position="686"/>
        <end position="715"/>
    </location>
</feature>
<proteinExistence type="predicted"/>
<dbReference type="Proteomes" id="UP000626109">
    <property type="component" value="Unassembled WGS sequence"/>
</dbReference>
<evidence type="ECO:0000313" key="6">
    <source>
        <dbReference type="Proteomes" id="UP000654075"/>
    </source>
</evidence>
<reference evidence="4" key="1">
    <citation type="submission" date="2021-02" db="EMBL/GenBank/DDBJ databases">
        <authorList>
            <person name="Dougan E. K."/>
            <person name="Rhodes N."/>
            <person name="Thang M."/>
            <person name="Chan C."/>
        </authorList>
    </citation>
    <scope>NUCLEOTIDE SEQUENCE</scope>
</reference>
<evidence type="ECO:0000313" key="4">
    <source>
        <dbReference type="EMBL" id="CAE8635963.1"/>
    </source>
</evidence>
<dbReference type="OrthoDB" id="423807at2759"/>
<dbReference type="EMBL" id="CAJNNV010024830">
    <property type="protein sequence ID" value="CAE8610762.1"/>
    <property type="molecule type" value="Genomic_DNA"/>
</dbReference>
<feature type="transmembrane region" description="Helical" evidence="2">
    <location>
        <begin position="427"/>
        <end position="448"/>
    </location>
</feature>
<feature type="transmembrane region" description="Helical" evidence="2">
    <location>
        <begin position="130"/>
        <end position="149"/>
    </location>
</feature>
<feature type="transmembrane region" description="Helical" evidence="2">
    <location>
        <begin position="15"/>
        <end position="35"/>
    </location>
</feature>
<sequence>MTASETMAASASHSASASATAGGYSLELGIAYFLIAGHLARQLFTAMKLPGAVAILITGFAGSTFMQHELLASRNYIQGLAFFVILVRAGTEVDLRQAADLPLLMVIILPAMLEMTAIALYAMFVYDYEALEAYVLGCILFCLGDGLVVPKICQFAKLFPGHPLVKSMMVWVPLEATLALTVFGILQGIAQPGMEDVSAELLAGATILQLTCTTLIGALLGISMGFLARIRHKILLPSRAKLLARLPRLSVSGGLDWRITNEPMPTIFEEATGGQPLPTFEVTRDWTSSGWAFDCGASGQSDEDHPHSLRQVSQSSFHSEASIAQSEASSHGSKEKRPKESEAELADLQEYIQRPLFSNCKAETLILLLGSCLVAKGLGEEGGAPIGFIKHFNLFQPELFVILTACGFKYGAGHELIHDIHTNLDHVWVFGSLVLFSMIGSKTDLAVFSKLSQVLPLFAVGALTRFLSIVAVMSITLPMRSCRCKNCYPVSKSLILAESTFCFLCTIARASIQGAIGGVPLTRAFFSETSGNKAVRIFIADAAKLAIIFYALIGSVLLEVFGPRLLAHIQRVRSAALKCEVEVAREIHKELNSLGFTNGEVTTGSIVVEEELKRPGLRWGVTQKISEMFEERIDSLEGTVLTAIEQAIEHIPISFVEQPLGLLTRSRSSSNFDDLPGLESSSSSAMELAKYHGKGSEAVHEIAAPAEEESSKSSL</sequence>
<feature type="transmembrane region" description="Helical" evidence="2">
    <location>
        <begin position="537"/>
        <end position="561"/>
    </location>
</feature>
<accession>A0A813HED3</accession>
<evidence type="ECO:0000313" key="3">
    <source>
        <dbReference type="EMBL" id="CAE8610762.1"/>
    </source>
</evidence>
<dbReference type="AlphaFoldDB" id="A0A813HED3"/>
<feature type="transmembrane region" description="Helical" evidence="2">
    <location>
        <begin position="103"/>
        <end position="124"/>
    </location>
</feature>
<feature type="transmembrane region" description="Helical" evidence="2">
    <location>
        <begin position="202"/>
        <end position="228"/>
    </location>
</feature>
<evidence type="ECO:0000256" key="1">
    <source>
        <dbReference type="SAM" id="MobiDB-lite"/>
    </source>
</evidence>
<feature type="compositionally biased region" description="Basic and acidic residues" evidence="1">
    <location>
        <begin position="332"/>
        <end position="342"/>
    </location>
</feature>
<name>A0A813HED3_POLGL</name>
<dbReference type="PANTHER" id="PTHR31102:SF1">
    <property type="entry name" value="CATION_H+ EXCHANGER DOMAIN-CONTAINING PROTEIN"/>
    <property type="match status" value="1"/>
</dbReference>
<feature type="transmembrane region" description="Helical" evidence="2">
    <location>
        <begin position="454"/>
        <end position="473"/>
    </location>
</feature>
<feature type="transmembrane region" description="Helical" evidence="2">
    <location>
        <begin position="170"/>
        <end position="190"/>
    </location>
</feature>
<protein>
    <recommendedName>
        <fullName evidence="7">Cation/H+ exchanger domain-containing protein</fullName>
    </recommendedName>
</protein>
<gene>
    <name evidence="3" type="ORF">PGLA1383_LOCUS28574</name>
    <name evidence="4" type="ORF">PGLA2088_LOCUS1539</name>
</gene>
<feature type="transmembrane region" description="Helical" evidence="2">
    <location>
        <begin position="47"/>
        <end position="66"/>
    </location>
</feature>
<feature type="transmembrane region" description="Helical" evidence="2">
    <location>
        <begin position="72"/>
        <end position="91"/>
    </location>
</feature>
<evidence type="ECO:0000313" key="5">
    <source>
        <dbReference type="Proteomes" id="UP000626109"/>
    </source>
</evidence>
<dbReference type="PANTHER" id="PTHR31102">
    <property type="match status" value="1"/>
</dbReference>
<keyword evidence="6" id="KW-1185">Reference proteome</keyword>
<dbReference type="InterPro" id="IPR051843">
    <property type="entry name" value="CPA1_transporter"/>
</dbReference>
<dbReference type="Proteomes" id="UP000654075">
    <property type="component" value="Unassembled WGS sequence"/>
</dbReference>